<dbReference type="SUPFAM" id="SSF50156">
    <property type="entry name" value="PDZ domain-like"/>
    <property type="match status" value="1"/>
</dbReference>
<dbReference type="Gene3D" id="2.40.10.120">
    <property type="match status" value="1"/>
</dbReference>
<feature type="signal peptide" evidence="1">
    <location>
        <begin position="1"/>
        <end position="20"/>
    </location>
</feature>
<dbReference type="STRING" id="36818.BGK67_15250"/>
<name>A0A1E5PSL1_9ACTN</name>
<dbReference type="PANTHER" id="PTHR22939:SF129">
    <property type="entry name" value="SERINE PROTEASE HTRA2, MITOCHONDRIAL"/>
    <property type="match status" value="1"/>
</dbReference>
<keyword evidence="1" id="KW-0732">Signal</keyword>
<dbReference type="Proteomes" id="UP000095705">
    <property type="component" value="Unassembled WGS sequence"/>
</dbReference>
<dbReference type="InterPro" id="IPR036034">
    <property type="entry name" value="PDZ_sf"/>
</dbReference>
<reference evidence="3 4" key="1">
    <citation type="submission" date="2016-08" db="EMBL/GenBank/DDBJ databases">
        <title>The complete genome of Streptomyces subrutilus 10-1-1.</title>
        <authorList>
            <person name="Chen X."/>
        </authorList>
    </citation>
    <scope>NUCLEOTIDE SEQUENCE [LARGE SCALE GENOMIC DNA]</scope>
    <source>
        <strain evidence="3 4">10-1-1</strain>
    </source>
</reference>
<dbReference type="GO" id="GO:0006508">
    <property type="term" value="P:proteolysis"/>
    <property type="evidence" value="ECO:0007669"/>
    <property type="project" value="UniProtKB-KW"/>
</dbReference>
<accession>A0A1E5PSL1</accession>
<dbReference type="Pfam" id="PF17820">
    <property type="entry name" value="PDZ_6"/>
    <property type="match status" value="1"/>
</dbReference>
<keyword evidence="4" id="KW-1185">Reference proteome</keyword>
<comment type="caution">
    <text evidence="3">The sequence shown here is derived from an EMBL/GenBank/DDBJ whole genome shotgun (WGS) entry which is preliminary data.</text>
</comment>
<dbReference type="InterPro" id="IPR001940">
    <property type="entry name" value="Peptidase_S1C"/>
</dbReference>
<organism evidence="3 4">
    <name type="scientific">Streptomyces subrutilus</name>
    <dbReference type="NCBI Taxonomy" id="36818"/>
    <lineage>
        <taxon>Bacteria</taxon>
        <taxon>Bacillati</taxon>
        <taxon>Actinomycetota</taxon>
        <taxon>Actinomycetes</taxon>
        <taxon>Kitasatosporales</taxon>
        <taxon>Streptomycetaceae</taxon>
        <taxon>Streptomyces</taxon>
    </lineage>
</organism>
<dbReference type="EMBL" id="MEHK01000001">
    <property type="protein sequence ID" value="OEJ32503.1"/>
    <property type="molecule type" value="Genomic_DNA"/>
</dbReference>
<evidence type="ECO:0000259" key="2">
    <source>
        <dbReference type="Pfam" id="PF17820"/>
    </source>
</evidence>
<feature type="domain" description="PDZ" evidence="2">
    <location>
        <begin position="272"/>
        <end position="318"/>
    </location>
</feature>
<dbReference type="SUPFAM" id="SSF50494">
    <property type="entry name" value="Trypsin-like serine proteases"/>
    <property type="match status" value="1"/>
</dbReference>
<dbReference type="GO" id="GO:0004252">
    <property type="term" value="F:serine-type endopeptidase activity"/>
    <property type="evidence" value="ECO:0007669"/>
    <property type="project" value="InterPro"/>
</dbReference>
<sequence length="349" mass="35471">MAVGVLAAVITAWSPATAWADDPSPRQVYEKAAPATVHVIGKYGTGTGFVYNADEGLIVTNAHVIQGEAALKVVIDDGPPVPVRVLGSDPCEDLAVLKLASPKEDLKELEFGKSGDVGTADTVMALGYPASLGDTDATQDVAFTSGAVQTSEVGATPLTSLPRYPSLIQHSATVNPGNSGGPLLNAKGEVVGINTLGYAEEGVSGQFYAISSDHAEPKLAGLAAGDNKNDPGWWLLDLSDPSVPAQFEEMGAAQDKAFKAFQKQGVDGVIAMSVNPQSPAAKANLGAGDVINMVKGEPVTSVADVCDVLQSAGAGEKLTVDGVYSGALTSTGGTPGEGWTAELVLGGKP</sequence>
<evidence type="ECO:0000256" key="1">
    <source>
        <dbReference type="SAM" id="SignalP"/>
    </source>
</evidence>
<protein>
    <submittedName>
        <fullName evidence="3">Trypsin</fullName>
    </submittedName>
</protein>
<feature type="chain" id="PRO_5009183678" evidence="1">
    <location>
        <begin position="21"/>
        <end position="349"/>
    </location>
</feature>
<evidence type="ECO:0000313" key="4">
    <source>
        <dbReference type="Proteomes" id="UP000095705"/>
    </source>
</evidence>
<dbReference type="InterPro" id="IPR041489">
    <property type="entry name" value="PDZ_6"/>
</dbReference>
<dbReference type="Gene3D" id="2.30.42.10">
    <property type="match status" value="1"/>
</dbReference>
<evidence type="ECO:0000313" key="3">
    <source>
        <dbReference type="EMBL" id="OEJ32503.1"/>
    </source>
</evidence>
<dbReference type="AlphaFoldDB" id="A0A1E5PSL1"/>
<proteinExistence type="predicted"/>
<dbReference type="InterPro" id="IPR009003">
    <property type="entry name" value="Peptidase_S1_PA"/>
</dbReference>
<dbReference type="PRINTS" id="PR00834">
    <property type="entry name" value="PROTEASES2C"/>
</dbReference>
<gene>
    <name evidence="3" type="ORF">BGK67_15250</name>
</gene>
<dbReference type="PANTHER" id="PTHR22939">
    <property type="entry name" value="SERINE PROTEASE FAMILY S1C HTRA-RELATED"/>
    <property type="match status" value="1"/>
</dbReference>
<dbReference type="Pfam" id="PF13365">
    <property type="entry name" value="Trypsin_2"/>
    <property type="match status" value="1"/>
</dbReference>